<dbReference type="GO" id="GO:0005829">
    <property type="term" value="C:cytosol"/>
    <property type="evidence" value="ECO:0007669"/>
    <property type="project" value="TreeGrafter"/>
</dbReference>
<dbReference type="GO" id="GO:0016791">
    <property type="term" value="F:phosphatase activity"/>
    <property type="evidence" value="ECO:0007669"/>
    <property type="project" value="TreeGrafter"/>
</dbReference>
<dbReference type="AlphaFoldDB" id="A0A429Z4X1"/>
<dbReference type="Gene3D" id="3.30.1240.10">
    <property type="match status" value="1"/>
</dbReference>
<dbReference type="EMBL" id="PXZH01000006">
    <property type="protein sequence ID" value="RST88737.1"/>
    <property type="molecule type" value="Genomic_DNA"/>
</dbReference>
<dbReference type="NCBIfam" id="TIGR00099">
    <property type="entry name" value="Cof-subfamily"/>
    <property type="match status" value="1"/>
</dbReference>
<keyword evidence="2" id="KW-1185">Reference proteome</keyword>
<comment type="caution">
    <text evidence="1">The sequence shown here is derived from an EMBL/GenBank/DDBJ whole genome shotgun (WGS) entry which is preliminary data.</text>
</comment>
<dbReference type="Proteomes" id="UP000277864">
    <property type="component" value="Unassembled WGS sequence"/>
</dbReference>
<dbReference type="NCBIfam" id="TIGR01484">
    <property type="entry name" value="HAD-SF-IIB"/>
    <property type="match status" value="1"/>
</dbReference>
<dbReference type="SUPFAM" id="SSF56784">
    <property type="entry name" value="HAD-like"/>
    <property type="match status" value="1"/>
</dbReference>
<dbReference type="PANTHER" id="PTHR10000:SF25">
    <property type="entry name" value="PHOSPHATASE YKRA-RELATED"/>
    <property type="match status" value="1"/>
</dbReference>
<organism evidence="1 2">
    <name type="scientific">Vagococcus humatus</name>
    <dbReference type="NCBI Taxonomy" id="1889241"/>
    <lineage>
        <taxon>Bacteria</taxon>
        <taxon>Bacillati</taxon>
        <taxon>Bacillota</taxon>
        <taxon>Bacilli</taxon>
        <taxon>Lactobacillales</taxon>
        <taxon>Enterococcaceae</taxon>
        <taxon>Vagococcus</taxon>
    </lineage>
</organism>
<dbReference type="Gene3D" id="3.40.50.1000">
    <property type="entry name" value="HAD superfamily/HAD-like"/>
    <property type="match status" value="1"/>
</dbReference>
<evidence type="ECO:0000313" key="2">
    <source>
        <dbReference type="Proteomes" id="UP000277864"/>
    </source>
</evidence>
<dbReference type="SFLD" id="SFLDS00003">
    <property type="entry name" value="Haloacid_Dehalogenase"/>
    <property type="match status" value="1"/>
</dbReference>
<dbReference type="InterPro" id="IPR036412">
    <property type="entry name" value="HAD-like_sf"/>
</dbReference>
<dbReference type="OrthoDB" id="9810101at2"/>
<dbReference type="InterPro" id="IPR006379">
    <property type="entry name" value="HAD-SF_hydro_IIB"/>
</dbReference>
<proteinExistence type="predicted"/>
<protein>
    <submittedName>
        <fullName evidence="1">Cof-type HAD-IIB family hydrolase</fullName>
    </submittedName>
</protein>
<dbReference type="Pfam" id="PF08282">
    <property type="entry name" value="Hydrolase_3"/>
    <property type="match status" value="1"/>
</dbReference>
<gene>
    <name evidence="1" type="ORF">C7P63_09055</name>
</gene>
<name>A0A429Z4X1_9ENTE</name>
<dbReference type="GO" id="GO:0000287">
    <property type="term" value="F:magnesium ion binding"/>
    <property type="evidence" value="ECO:0007669"/>
    <property type="project" value="TreeGrafter"/>
</dbReference>
<accession>A0A429Z4X1</accession>
<dbReference type="SFLD" id="SFLDG01140">
    <property type="entry name" value="C2.B:_Phosphomannomutase_and_P"/>
    <property type="match status" value="1"/>
</dbReference>
<evidence type="ECO:0000313" key="1">
    <source>
        <dbReference type="EMBL" id="RST88737.1"/>
    </source>
</evidence>
<dbReference type="InterPro" id="IPR023214">
    <property type="entry name" value="HAD_sf"/>
</dbReference>
<dbReference type="PANTHER" id="PTHR10000">
    <property type="entry name" value="PHOSPHOSERINE PHOSPHATASE"/>
    <property type="match status" value="1"/>
</dbReference>
<sequence>MKEIKGIAFFDLDGTLLDGHSKITKEIANSMQELYRNHVIPVIATGRTNLEITSILNQTGIKSSVTMNGQVVTYEGERIFSDTFSKDACLKLHQKTQELGQELAFYNPNNIYLSGYSDAAKKCYSYINSGLPPLDPTFYEHQDVNMMLIIGEDQDEQYHQALPDFTYFRNGPFAIDVIKKGNSKGTGVKQFLKNSGLEGVPTYAFGDGPNDLDLFHACDYKIAMGNAVEHLKDIATFVTKKNTDGGIIHGLKHYQLLD</sequence>
<dbReference type="RefSeq" id="WP_125943830.1">
    <property type="nucleotide sequence ID" value="NZ_PXZH01000006.1"/>
</dbReference>
<dbReference type="InterPro" id="IPR000150">
    <property type="entry name" value="Cof"/>
</dbReference>
<keyword evidence="1" id="KW-0378">Hydrolase</keyword>
<reference evidence="1 2" key="1">
    <citation type="submission" date="2018-03" db="EMBL/GenBank/DDBJ databases">
        <authorList>
            <person name="Gulvik C.A."/>
        </authorList>
    </citation>
    <scope>NUCLEOTIDE SEQUENCE [LARGE SCALE GENOMIC DNA]</scope>
    <source>
        <strain evidence="1 2">JCM 31581</strain>
    </source>
</reference>